<keyword evidence="3" id="KW-1185">Reference proteome</keyword>
<dbReference type="AlphaFoldDB" id="A0A5C4RUH6"/>
<accession>A0A5C4RUH6</accession>
<reference evidence="2 3" key="1">
    <citation type="submission" date="2019-03" db="EMBL/GenBank/DDBJ databases">
        <title>Arenimonas daejeonensis sp. nov., isolated from compost.</title>
        <authorList>
            <person name="Jeon C.O."/>
        </authorList>
    </citation>
    <scope>NUCLEOTIDE SEQUENCE [LARGE SCALE GENOMIC DNA]</scope>
    <source>
        <strain evidence="2 3">R29</strain>
    </source>
</reference>
<keyword evidence="1" id="KW-1003">Cell membrane</keyword>
<protein>
    <recommendedName>
        <fullName evidence="1">Putative membrane protein insertion efficiency factor</fullName>
    </recommendedName>
</protein>
<dbReference type="HAMAP" id="MF_00386">
    <property type="entry name" value="UPF0161_YidD"/>
    <property type="match status" value="1"/>
</dbReference>
<dbReference type="Proteomes" id="UP000305760">
    <property type="component" value="Unassembled WGS sequence"/>
</dbReference>
<dbReference type="OrthoDB" id="9801753at2"/>
<dbReference type="SMART" id="SM01234">
    <property type="entry name" value="Haemolytic"/>
    <property type="match status" value="1"/>
</dbReference>
<dbReference type="PANTHER" id="PTHR33383:SF1">
    <property type="entry name" value="MEMBRANE PROTEIN INSERTION EFFICIENCY FACTOR-RELATED"/>
    <property type="match status" value="1"/>
</dbReference>
<evidence type="ECO:0000313" key="2">
    <source>
        <dbReference type="EMBL" id="TNJ34896.1"/>
    </source>
</evidence>
<sequence length="78" mass="8845">MKKPAILLLRGYKLLISPMLGQRCRFHPSCSVYTMEAIERFGVVRGSWLGAKRIGRCHPFHPGGLDPVPDTWPDKRTP</sequence>
<dbReference type="NCBIfam" id="TIGR00278">
    <property type="entry name" value="membrane protein insertion efficiency factor YidD"/>
    <property type="match status" value="1"/>
</dbReference>
<dbReference type="GO" id="GO:0005886">
    <property type="term" value="C:plasma membrane"/>
    <property type="evidence" value="ECO:0007669"/>
    <property type="project" value="UniProtKB-SubCell"/>
</dbReference>
<dbReference type="InterPro" id="IPR002696">
    <property type="entry name" value="Membr_insert_effic_factor_YidD"/>
</dbReference>
<keyword evidence="1" id="KW-0472">Membrane</keyword>
<comment type="similarity">
    <text evidence="1">Belongs to the UPF0161 family.</text>
</comment>
<gene>
    <name evidence="2" type="primary">yidD</name>
    <name evidence="2" type="ORF">E1B00_03705</name>
</gene>
<evidence type="ECO:0000313" key="3">
    <source>
        <dbReference type="Proteomes" id="UP000305760"/>
    </source>
</evidence>
<evidence type="ECO:0000256" key="1">
    <source>
        <dbReference type="HAMAP-Rule" id="MF_00386"/>
    </source>
</evidence>
<dbReference type="PANTHER" id="PTHR33383">
    <property type="entry name" value="MEMBRANE PROTEIN INSERTION EFFICIENCY FACTOR-RELATED"/>
    <property type="match status" value="1"/>
</dbReference>
<proteinExistence type="inferred from homology"/>
<comment type="subcellular location">
    <subcellularLocation>
        <location evidence="1">Cell membrane</location>
        <topology evidence="1">Peripheral membrane protein</topology>
        <orientation evidence="1">Cytoplasmic side</orientation>
    </subcellularLocation>
</comment>
<dbReference type="EMBL" id="SMDR01000001">
    <property type="protein sequence ID" value="TNJ34896.1"/>
    <property type="molecule type" value="Genomic_DNA"/>
</dbReference>
<organism evidence="2 3">
    <name type="scientific">Arenimonas terrae</name>
    <dbReference type="NCBI Taxonomy" id="2546226"/>
    <lineage>
        <taxon>Bacteria</taxon>
        <taxon>Pseudomonadati</taxon>
        <taxon>Pseudomonadota</taxon>
        <taxon>Gammaproteobacteria</taxon>
        <taxon>Lysobacterales</taxon>
        <taxon>Lysobacteraceae</taxon>
        <taxon>Arenimonas</taxon>
    </lineage>
</organism>
<comment type="function">
    <text evidence="1">Could be involved in insertion of integral membrane proteins into the membrane.</text>
</comment>
<dbReference type="Pfam" id="PF01809">
    <property type="entry name" value="YidD"/>
    <property type="match status" value="1"/>
</dbReference>
<name>A0A5C4RUH6_9GAMM</name>
<comment type="caution">
    <text evidence="2">The sequence shown here is derived from an EMBL/GenBank/DDBJ whole genome shotgun (WGS) entry which is preliminary data.</text>
</comment>